<proteinExistence type="predicted"/>
<protein>
    <submittedName>
        <fullName evidence="1">Uncharacterized protein</fullName>
    </submittedName>
</protein>
<evidence type="ECO:0000313" key="1">
    <source>
        <dbReference type="EMBL" id="CAI6342357.1"/>
    </source>
</evidence>
<dbReference type="AlphaFoldDB" id="A0A9W4UWA2"/>
<accession>A0A9W4UWA2</accession>
<name>A0A9W4UWA2_9PLEO</name>
<organism evidence="1 2">
    <name type="scientific">Periconia digitata</name>
    <dbReference type="NCBI Taxonomy" id="1303443"/>
    <lineage>
        <taxon>Eukaryota</taxon>
        <taxon>Fungi</taxon>
        <taxon>Dikarya</taxon>
        <taxon>Ascomycota</taxon>
        <taxon>Pezizomycotina</taxon>
        <taxon>Dothideomycetes</taxon>
        <taxon>Pleosporomycetidae</taxon>
        <taxon>Pleosporales</taxon>
        <taxon>Massarineae</taxon>
        <taxon>Periconiaceae</taxon>
        <taxon>Periconia</taxon>
    </lineage>
</organism>
<keyword evidence="2" id="KW-1185">Reference proteome</keyword>
<dbReference type="Proteomes" id="UP001152607">
    <property type="component" value="Unassembled WGS sequence"/>
</dbReference>
<sequence length="124" mass="13924">MRLSSLHRQGRVMRILVPIYCICSINLSRWRLVLELGWEKLRPDGREANHASSCSHKPVIVCCACFQDVATTLAEYSSAIASWVIKPICTLAFKNEPAFEGSPVAGAAREVSYRNPALLYRSWN</sequence>
<evidence type="ECO:0000313" key="2">
    <source>
        <dbReference type="Proteomes" id="UP001152607"/>
    </source>
</evidence>
<reference evidence="1" key="1">
    <citation type="submission" date="2023-01" db="EMBL/GenBank/DDBJ databases">
        <authorList>
            <person name="Van Ghelder C."/>
            <person name="Rancurel C."/>
        </authorList>
    </citation>
    <scope>NUCLEOTIDE SEQUENCE</scope>
    <source>
        <strain evidence="1">CNCM I-4278</strain>
    </source>
</reference>
<dbReference type="EMBL" id="CAOQHR010000013">
    <property type="protein sequence ID" value="CAI6342357.1"/>
    <property type="molecule type" value="Genomic_DNA"/>
</dbReference>
<comment type="caution">
    <text evidence="1">The sequence shown here is derived from an EMBL/GenBank/DDBJ whole genome shotgun (WGS) entry which is preliminary data.</text>
</comment>
<gene>
    <name evidence="1" type="ORF">PDIGIT_LOCUS15563</name>
</gene>